<accession>A0ABT0Y4Y8</accession>
<feature type="region of interest" description="Disordered" evidence="1">
    <location>
        <begin position="1"/>
        <end position="75"/>
    </location>
</feature>
<proteinExistence type="predicted"/>
<evidence type="ECO:0000313" key="3">
    <source>
        <dbReference type="Proteomes" id="UP001523216"/>
    </source>
</evidence>
<comment type="caution">
    <text evidence="2">The sequence shown here is derived from an EMBL/GenBank/DDBJ whole genome shotgun (WGS) entry which is preliminary data.</text>
</comment>
<dbReference type="EMBL" id="JAMQOL010000038">
    <property type="protein sequence ID" value="MCM4081099.1"/>
    <property type="molecule type" value="Genomic_DNA"/>
</dbReference>
<reference evidence="2 3" key="1">
    <citation type="submission" date="2022-06" db="EMBL/GenBank/DDBJ databases">
        <title>Actinoplanes abujensis sp. nov., isolated from Nigerian arid soil.</title>
        <authorList>
            <person name="Ding P."/>
        </authorList>
    </citation>
    <scope>NUCLEOTIDE SEQUENCE [LARGE SCALE GENOMIC DNA]</scope>
    <source>
        <strain evidence="3">TRM88002</strain>
    </source>
</reference>
<feature type="compositionally biased region" description="Low complexity" evidence="1">
    <location>
        <begin position="64"/>
        <end position="75"/>
    </location>
</feature>
<evidence type="ECO:0000313" key="2">
    <source>
        <dbReference type="EMBL" id="MCM4081099.1"/>
    </source>
</evidence>
<organism evidence="2 3">
    <name type="scientific">Paractinoplanes hotanensis</name>
    <dbReference type="NCBI Taxonomy" id="2906497"/>
    <lineage>
        <taxon>Bacteria</taxon>
        <taxon>Bacillati</taxon>
        <taxon>Actinomycetota</taxon>
        <taxon>Actinomycetes</taxon>
        <taxon>Micromonosporales</taxon>
        <taxon>Micromonosporaceae</taxon>
        <taxon>Paractinoplanes</taxon>
    </lineage>
</organism>
<protein>
    <submittedName>
        <fullName evidence="2">Anti-sigma factor</fullName>
    </submittedName>
</protein>
<evidence type="ECO:0000256" key="1">
    <source>
        <dbReference type="SAM" id="MobiDB-lite"/>
    </source>
</evidence>
<feature type="compositionally biased region" description="Low complexity" evidence="1">
    <location>
        <begin position="118"/>
        <end position="136"/>
    </location>
</feature>
<gene>
    <name evidence="2" type="ORF">LXN57_26345</name>
</gene>
<keyword evidence="3" id="KW-1185">Reference proteome</keyword>
<dbReference type="Proteomes" id="UP001523216">
    <property type="component" value="Unassembled WGS sequence"/>
</dbReference>
<dbReference type="RefSeq" id="WP_251800902.1">
    <property type="nucleotide sequence ID" value="NZ_JAMQOL010000038.1"/>
</dbReference>
<feature type="compositionally biased region" description="Acidic residues" evidence="1">
    <location>
        <begin position="41"/>
        <end position="50"/>
    </location>
</feature>
<name>A0ABT0Y4Y8_9ACTN</name>
<feature type="region of interest" description="Disordered" evidence="1">
    <location>
        <begin position="118"/>
        <end position="152"/>
    </location>
</feature>
<sequence length="315" mass="32425">MNAGPPRGGDTPDEGLVALLAARLDSEADRPRAPVAPLPEDLGEDTEGTDDDARPAPEQDADPTAETTATEPATVEPAAEALLLAVGEELRSEATWNGPPPSLRDSILAAARARTAPVTADAAPAPAPAAEATPEATPDPVPDPVAEPVAAPEPIDRRRPWWRPERWFPQVPRLTWAIPAAVVAAAVFTFGVLAVDRALVPGPSQGEPFAAAGTSLAPDATAKGSIVAEPGGFSITLEPEKLPAAAPGSYYAAWLSGPGGKVPIGSFHWRRTGAPIKLWSGVDPAAYPILSVTLQAEGNPPDPSTLVVMTARIPG</sequence>